<keyword evidence="2" id="KW-1185">Reference proteome</keyword>
<proteinExistence type="predicted"/>
<organism evidence="1 2">
    <name type="scientific">Synechococcus phage S-SRM01</name>
    <dbReference type="NCBI Taxonomy" id="2781608"/>
    <lineage>
        <taxon>Viruses</taxon>
        <taxon>Duplodnaviria</taxon>
        <taxon>Heunggongvirae</taxon>
        <taxon>Uroviricota</taxon>
        <taxon>Caudoviricetes</taxon>
        <taxon>Pantevenvirales</taxon>
        <taxon>Kyanoviridae</taxon>
        <taxon>Serangoonvirus</taxon>
        <taxon>Serangoonvirus essarone</taxon>
    </lineage>
</organism>
<name>A0A879R1V3_9CAUD</name>
<dbReference type="EMBL" id="MW015081">
    <property type="protein sequence ID" value="QPX48173.1"/>
    <property type="molecule type" value="Genomic_DNA"/>
</dbReference>
<dbReference type="RefSeq" id="YP_010670183.1">
    <property type="nucleotide sequence ID" value="NC_070963.1"/>
</dbReference>
<evidence type="ECO:0000313" key="1">
    <source>
        <dbReference type="EMBL" id="QPX48173.1"/>
    </source>
</evidence>
<reference evidence="1" key="1">
    <citation type="submission" date="2020-09" db="EMBL/GenBank/DDBJ databases">
        <authorList>
            <person name="Zhang D."/>
            <person name="Hatherill J.R."/>
            <person name="Ramirez J.F."/>
            <person name="Edinger B."/>
            <person name="Balarin R."/>
            <person name="Sullivan A."/>
            <person name="Humpal K.M."/>
            <person name="Guseva A."/>
            <person name="Butela K.A."/>
            <person name="Garlena R.A."/>
            <person name="Russell D.A."/>
            <person name="Pope W.H."/>
            <person name="Jacobs-Sera D."/>
            <person name="Hatfull G.F."/>
        </authorList>
    </citation>
    <scope>NUCLEOTIDE SEQUENCE</scope>
</reference>
<dbReference type="KEGG" id="vg:77946378"/>
<protein>
    <submittedName>
        <fullName evidence="1">Uncharacterized protein</fullName>
    </submittedName>
</protein>
<dbReference type="Proteomes" id="UP000664915">
    <property type="component" value="Segment"/>
</dbReference>
<evidence type="ECO:0000313" key="2">
    <source>
        <dbReference type="Proteomes" id="UP000664915"/>
    </source>
</evidence>
<accession>A0A879R1V3</accession>
<dbReference type="GeneID" id="77946378"/>
<sequence>MKSFKQFISESVNIAGDFNGNLYMNSSQPEQATESFLADIVWQGKLYRMEVEGKMLDKNALTEQLQDEYPGAIVHNIYPATSNPLKIKNAQRYRPESLTWSD</sequence>